<gene>
    <name evidence="7" type="ORF">H310_14831</name>
</gene>
<dbReference type="Gene3D" id="3.30.40.10">
    <property type="entry name" value="Zinc/RING finger domain, C3HC4 (zinc finger)"/>
    <property type="match status" value="1"/>
</dbReference>
<accession>A0A024TAN9</accession>
<protein>
    <recommendedName>
        <fullName evidence="6">FYVE-type domain-containing protein</fullName>
    </recommendedName>
</protein>
<dbReference type="PANTHER" id="PTHR45748:SF7">
    <property type="entry name" value="1-PHOSPHATIDYLINOSITOL 3-PHOSPHATE 5-KINASE-RELATED"/>
    <property type="match status" value="1"/>
</dbReference>
<dbReference type="RefSeq" id="XP_008880987.1">
    <property type="nucleotide sequence ID" value="XM_008882765.1"/>
</dbReference>
<dbReference type="GO" id="GO:0046854">
    <property type="term" value="P:phosphatidylinositol phosphate biosynthetic process"/>
    <property type="evidence" value="ECO:0007669"/>
    <property type="project" value="TreeGrafter"/>
</dbReference>
<evidence type="ECO:0000256" key="5">
    <source>
        <dbReference type="SAM" id="MobiDB-lite"/>
    </source>
</evidence>
<name>A0A024TAN9_9STRA</name>
<dbReference type="InterPro" id="IPR000306">
    <property type="entry name" value="Znf_FYVE"/>
</dbReference>
<evidence type="ECO:0000313" key="7">
    <source>
        <dbReference type="EMBL" id="ETV90377.1"/>
    </source>
</evidence>
<keyword evidence="1" id="KW-0479">Metal-binding</keyword>
<dbReference type="InterPro" id="IPR017455">
    <property type="entry name" value="Znf_FYVE-rel"/>
</dbReference>
<dbReference type="SUPFAM" id="SSF57903">
    <property type="entry name" value="FYVE/PHD zinc finger"/>
    <property type="match status" value="1"/>
</dbReference>
<evidence type="ECO:0000256" key="4">
    <source>
        <dbReference type="PROSITE-ProRule" id="PRU00091"/>
    </source>
</evidence>
<keyword evidence="2 4" id="KW-0863">Zinc-finger</keyword>
<feature type="compositionally biased region" description="Polar residues" evidence="5">
    <location>
        <begin position="1"/>
        <end position="10"/>
    </location>
</feature>
<dbReference type="GO" id="GO:0010008">
    <property type="term" value="C:endosome membrane"/>
    <property type="evidence" value="ECO:0007669"/>
    <property type="project" value="TreeGrafter"/>
</dbReference>
<dbReference type="GO" id="GO:0008270">
    <property type="term" value="F:zinc ion binding"/>
    <property type="evidence" value="ECO:0007669"/>
    <property type="project" value="UniProtKB-KW"/>
</dbReference>
<dbReference type="Pfam" id="PF01363">
    <property type="entry name" value="FYVE"/>
    <property type="match status" value="1"/>
</dbReference>
<dbReference type="SMART" id="SM00064">
    <property type="entry name" value="FYVE"/>
    <property type="match status" value="1"/>
</dbReference>
<evidence type="ECO:0000259" key="6">
    <source>
        <dbReference type="PROSITE" id="PS50178"/>
    </source>
</evidence>
<dbReference type="VEuPathDB" id="FungiDB:H310_14831"/>
<dbReference type="STRING" id="157072.A0A024TAN9"/>
<reference evidence="7" key="1">
    <citation type="submission" date="2013-12" db="EMBL/GenBank/DDBJ databases">
        <title>The Genome Sequence of Aphanomyces invadans NJM9701.</title>
        <authorList>
            <consortium name="The Broad Institute Genomics Platform"/>
            <person name="Russ C."/>
            <person name="Tyler B."/>
            <person name="van West P."/>
            <person name="Dieguez-Uribeondo J."/>
            <person name="Young S.K."/>
            <person name="Zeng Q."/>
            <person name="Gargeya S."/>
            <person name="Fitzgerald M."/>
            <person name="Abouelleil A."/>
            <person name="Alvarado L."/>
            <person name="Chapman S.B."/>
            <person name="Gainer-Dewar J."/>
            <person name="Goldberg J."/>
            <person name="Griggs A."/>
            <person name="Gujja S."/>
            <person name="Hansen M."/>
            <person name="Howarth C."/>
            <person name="Imamovic A."/>
            <person name="Ireland A."/>
            <person name="Larimer J."/>
            <person name="McCowan C."/>
            <person name="Murphy C."/>
            <person name="Pearson M."/>
            <person name="Poon T.W."/>
            <person name="Priest M."/>
            <person name="Roberts A."/>
            <person name="Saif S."/>
            <person name="Shea T."/>
            <person name="Sykes S."/>
            <person name="Wortman J."/>
            <person name="Nusbaum C."/>
            <person name="Birren B."/>
        </authorList>
    </citation>
    <scope>NUCLEOTIDE SEQUENCE [LARGE SCALE GENOMIC DNA]</scope>
    <source>
        <strain evidence="7">NJM9701</strain>
    </source>
</reference>
<feature type="domain" description="FYVE-type" evidence="6">
    <location>
        <begin position="39"/>
        <end position="94"/>
    </location>
</feature>
<dbReference type="GeneID" id="20091881"/>
<keyword evidence="3" id="KW-0862">Zinc</keyword>
<evidence type="ECO:0000256" key="1">
    <source>
        <dbReference type="ARBA" id="ARBA00022723"/>
    </source>
</evidence>
<dbReference type="InterPro" id="IPR011011">
    <property type="entry name" value="Znf_FYVE_PHD"/>
</dbReference>
<sequence length="232" mass="25549">MALLTTSQSPRRPRNHKQHWTTTEPDQNVILPRHLWVSNKHRSSCVWCVKPFSLFRHRHHCRLCGDLFCKDCVVVCKTRQASVKVCRSCMPSIDAAPPPPRRRTTLENVKLLDTARCLELSSSTAASPKPCFPNTATSSTCSLPNSPSASELGMAVLPSPSMVATLAHLLQETADTHVTLAAHTSNATQAISAHDAQIDRLNRAIARIEAKLWHECADPQDVDALVARRAAP</sequence>
<dbReference type="GO" id="GO:0000285">
    <property type="term" value="F:1-phosphatidylinositol-3-phosphate 5-kinase activity"/>
    <property type="evidence" value="ECO:0007669"/>
    <property type="project" value="TreeGrafter"/>
</dbReference>
<dbReference type="EMBL" id="KI914044">
    <property type="protein sequence ID" value="ETV90377.1"/>
    <property type="molecule type" value="Genomic_DNA"/>
</dbReference>
<dbReference type="InterPro" id="IPR013083">
    <property type="entry name" value="Znf_RING/FYVE/PHD"/>
</dbReference>
<organism evidence="7">
    <name type="scientific">Aphanomyces invadans</name>
    <dbReference type="NCBI Taxonomy" id="157072"/>
    <lineage>
        <taxon>Eukaryota</taxon>
        <taxon>Sar</taxon>
        <taxon>Stramenopiles</taxon>
        <taxon>Oomycota</taxon>
        <taxon>Saprolegniomycetes</taxon>
        <taxon>Saprolegniales</taxon>
        <taxon>Verrucalvaceae</taxon>
        <taxon>Aphanomyces</taxon>
    </lineage>
</organism>
<dbReference type="OrthoDB" id="660555at2759"/>
<feature type="region of interest" description="Disordered" evidence="5">
    <location>
        <begin position="1"/>
        <end position="24"/>
    </location>
</feature>
<dbReference type="PROSITE" id="PS50178">
    <property type="entry name" value="ZF_FYVE"/>
    <property type="match status" value="1"/>
</dbReference>
<proteinExistence type="predicted"/>
<evidence type="ECO:0000256" key="3">
    <source>
        <dbReference type="ARBA" id="ARBA00022833"/>
    </source>
</evidence>
<dbReference type="PANTHER" id="PTHR45748">
    <property type="entry name" value="1-PHOSPHATIDYLINOSITOL 3-PHOSPHATE 5-KINASE-RELATED"/>
    <property type="match status" value="1"/>
</dbReference>
<evidence type="ECO:0000256" key="2">
    <source>
        <dbReference type="ARBA" id="ARBA00022771"/>
    </source>
</evidence>
<dbReference type="AlphaFoldDB" id="A0A024TAN9"/>